<dbReference type="Pfam" id="PF02012">
    <property type="entry name" value="BNR"/>
    <property type="match status" value="1"/>
</dbReference>
<evidence type="ECO:0000256" key="1">
    <source>
        <dbReference type="SAM" id="MobiDB-lite"/>
    </source>
</evidence>
<evidence type="ECO:0000256" key="2">
    <source>
        <dbReference type="SAM" id="Phobius"/>
    </source>
</evidence>
<reference evidence="3" key="1">
    <citation type="submission" date="2020-06" db="EMBL/GenBank/DDBJ databases">
        <title>Unique genomic features of the anaerobic methanotrophic archaea.</title>
        <authorList>
            <person name="Chadwick G.L."/>
            <person name="Skennerton C.T."/>
            <person name="Laso-Perez R."/>
            <person name="Leu A.O."/>
            <person name="Speth D.R."/>
            <person name="Yu H."/>
            <person name="Morgan-Lang C."/>
            <person name="Hatzenpichler R."/>
            <person name="Goudeau D."/>
            <person name="Malmstrom R."/>
            <person name="Brazelton W.J."/>
            <person name="Woyke T."/>
            <person name="Hallam S.J."/>
            <person name="Tyson G.W."/>
            <person name="Wegener G."/>
            <person name="Boetius A."/>
            <person name="Orphan V."/>
        </authorList>
    </citation>
    <scope>NUCLEOTIDE SEQUENCE</scope>
</reference>
<feature type="region of interest" description="Disordered" evidence="1">
    <location>
        <begin position="52"/>
        <end position="85"/>
    </location>
</feature>
<keyword evidence="2" id="KW-1133">Transmembrane helix</keyword>
<feature type="compositionally biased region" description="Low complexity" evidence="1">
    <location>
        <begin position="52"/>
        <end position="76"/>
    </location>
</feature>
<dbReference type="AlphaFoldDB" id="A0A7G9Z4M7"/>
<dbReference type="InterPro" id="IPR015943">
    <property type="entry name" value="WD40/YVTN_repeat-like_dom_sf"/>
</dbReference>
<dbReference type="InterPro" id="IPR036278">
    <property type="entry name" value="Sialidase_sf"/>
</dbReference>
<keyword evidence="2" id="KW-0812">Transmembrane</keyword>
<dbReference type="InterPro" id="IPR002860">
    <property type="entry name" value="BNR_rpt"/>
</dbReference>
<feature type="transmembrane region" description="Helical" evidence="2">
    <location>
        <begin position="7"/>
        <end position="32"/>
    </location>
</feature>
<dbReference type="InterPro" id="IPR052025">
    <property type="entry name" value="Xyloglucanase_GH74"/>
</dbReference>
<dbReference type="SUPFAM" id="SSF110296">
    <property type="entry name" value="Oligoxyloglucan reducing end-specific cellobiohydrolase"/>
    <property type="match status" value="1"/>
</dbReference>
<dbReference type="CDD" id="cd15482">
    <property type="entry name" value="Sialidase_non-viral"/>
    <property type="match status" value="1"/>
</dbReference>
<dbReference type="GO" id="GO:0010411">
    <property type="term" value="P:xyloglucan metabolic process"/>
    <property type="evidence" value="ECO:0007669"/>
    <property type="project" value="TreeGrafter"/>
</dbReference>
<dbReference type="SUPFAM" id="SSF50939">
    <property type="entry name" value="Sialidases"/>
    <property type="match status" value="1"/>
</dbReference>
<proteinExistence type="predicted"/>
<dbReference type="PANTHER" id="PTHR43739">
    <property type="entry name" value="XYLOGLUCANASE (EUROFUNG)"/>
    <property type="match status" value="1"/>
</dbReference>
<organism evidence="3">
    <name type="scientific">Candidatus Methanophaga sp. ANME-1 ERB7</name>
    <dbReference type="NCBI Taxonomy" id="2759913"/>
    <lineage>
        <taxon>Archaea</taxon>
        <taxon>Methanobacteriati</taxon>
        <taxon>Methanobacteriota</taxon>
        <taxon>Stenosarchaea group</taxon>
        <taxon>Methanomicrobia</taxon>
        <taxon>Candidatus Methanophagales</taxon>
        <taxon>Candidatus Methanophagaceae</taxon>
        <taxon>Candidatus Methanophaga</taxon>
    </lineage>
</organism>
<keyword evidence="2" id="KW-0472">Membrane</keyword>
<protein>
    <submittedName>
        <fullName evidence="3">Ycf48-like protein</fullName>
    </submittedName>
</protein>
<dbReference type="PANTHER" id="PTHR43739:SF5">
    <property type="entry name" value="EXO-ALPHA-SIALIDASE"/>
    <property type="match status" value="1"/>
</dbReference>
<gene>
    <name evidence="3" type="primary">hcf136</name>
    <name evidence="3" type="ORF">MHJDHPNH_00013</name>
</gene>
<sequence>MDIRTVVISIGILLGTLLGIIAAVIAIGNFYADIKTSDSLVTIPQEHISSEPTSTITLTPSPTMRVTPTSTPTATATPPPRPVGNWEKIDDFPRRINTIVSDPTNLQVLYAGSEGGVYKSEDTGLTWQVITQEMLGDEVMALALTCDVPPTLYADVRGEIFASTDGAKTWNCMGDPGLRSGFWHRLIVAPSDENVLFNIAIPGGVALSSDGGYNWQSVYKGLPREEYRAFALSLVIDPTDKNVVYLGTGKWVGRGSGYGVYKSTDGGETWSPANRGTENYRIIALAIDPSEPQILYASEGGGKLFKSTDGGQNWEDITDKLPIQDNFNPSIKEIVVDPAAPKTLYLLREQLGVLVSNDGGVNWHVIGKPPVESKYHAFTMAIIFDQQPVLIFGVEDEGGWRYTAEG</sequence>
<accession>A0A7G9Z4M7</accession>
<name>A0A7G9Z4M7_9EURY</name>
<dbReference type="Gene3D" id="2.130.10.10">
    <property type="entry name" value="YVTN repeat-like/Quinoprotein amine dehydrogenase"/>
    <property type="match status" value="3"/>
</dbReference>
<evidence type="ECO:0000313" key="3">
    <source>
        <dbReference type="EMBL" id="QNO55211.1"/>
    </source>
</evidence>
<dbReference type="EMBL" id="MT631606">
    <property type="protein sequence ID" value="QNO55211.1"/>
    <property type="molecule type" value="Genomic_DNA"/>
</dbReference>